<keyword evidence="3" id="KW-1185">Reference proteome</keyword>
<feature type="chain" id="PRO_5045393824" description="Solute-binding protein family 3/N-terminal domain-containing protein" evidence="1">
    <location>
        <begin position="27"/>
        <end position="299"/>
    </location>
</feature>
<name>A0ABQ1I6D8_9ALTE</name>
<comment type="caution">
    <text evidence="2">The sequence shown here is derived from an EMBL/GenBank/DDBJ whole genome shotgun (WGS) entry which is preliminary data.</text>
</comment>
<feature type="signal peptide" evidence="1">
    <location>
        <begin position="1"/>
        <end position="26"/>
    </location>
</feature>
<sequence length="299" mass="34808">MNMNTIFWSKFSLAMLLLFGLGQVNASVLVIKHAQAESQNDPRSHYFLDLLRLTLDKTVATDGPYSIQECEQRMPQRRALQQMQKQRCINLVWTMTNTERERQALAVRIPLLKGLLGQRVLLIRKHDAARFKDIKTLSQLGEMLAGQGMGWPDVDILKANQLPVIEGTLYEGLFGMLHRGRFDYMPRGLNETEQELRQHPELDLMVEPHLLLSYTAPIYFFVRRDNYHLAARLEKGLRLAIEDGSFDALFKRYRYHELLAQLEQRRVLKLYNVNLPAETPVNDDSLWVIPERQRSFSQD</sequence>
<dbReference type="Proteomes" id="UP000651977">
    <property type="component" value="Unassembled WGS sequence"/>
</dbReference>
<evidence type="ECO:0000313" key="3">
    <source>
        <dbReference type="Proteomes" id="UP000651977"/>
    </source>
</evidence>
<evidence type="ECO:0000313" key="2">
    <source>
        <dbReference type="EMBL" id="GGB13301.1"/>
    </source>
</evidence>
<evidence type="ECO:0000256" key="1">
    <source>
        <dbReference type="SAM" id="SignalP"/>
    </source>
</evidence>
<keyword evidence="1" id="KW-0732">Signal</keyword>
<reference evidence="3" key="1">
    <citation type="journal article" date="2019" name="Int. J. Syst. Evol. Microbiol.">
        <title>The Global Catalogue of Microorganisms (GCM) 10K type strain sequencing project: providing services to taxonomists for standard genome sequencing and annotation.</title>
        <authorList>
            <consortium name="The Broad Institute Genomics Platform"/>
            <consortium name="The Broad Institute Genome Sequencing Center for Infectious Disease"/>
            <person name="Wu L."/>
            <person name="Ma J."/>
        </authorList>
    </citation>
    <scope>NUCLEOTIDE SEQUENCE [LARGE SCALE GENOMIC DNA]</scope>
    <source>
        <strain evidence="3">CGMCC 1.10131</strain>
    </source>
</reference>
<dbReference type="EMBL" id="BMDY01000018">
    <property type="protein sequence ID" value="GGB13301.1"/>
    <property type="molecule type" value="Genomic_DNA"/>
</dbReference>
<proteinExistence type="predicted"/>
<evidence type="ECO:0008006" key="4">
    <source>
        <dbReference type="Google" id="ProtNLM"/>
    </source>
</evidence>
<gene>
    <name evidence="2" type="ORF">GCM10007414_28290</name>
</gene>
<organism evidence="2 3">
    <name type="scientific">Agarivorans gilvus</name>
    <dbReference type="NCBI Taxonomy" id="680279"/>
    <lineage>
        <taxon>Bacteria</taxon>
        <taxon>Pseudomonadati</taxon>
        <taxon>Pseudomonadota</taxon>
        <taxon>Gammaproteobacteria</taxon>
        <taxon>Alteromonadales</taxon>
        <taxon>Alteromonadaceae</taxon>
        <taxon>Agarivorans</taxon>
    </lineage>
</organism>
<accession>A0ABQ1I6D8</accession>
<dbReference type="SUPFAM" id="SSF53850">
    <property type="entry name" value="Periplasmic binding protein-like II"/>
    <property type="match status" value="1"/>
</dbReference>
<dbReference type="Gene3D" id="3.40.190.10">
    <property type="entry name" value="Periplasmic binding protein-like II"/>
    <property type="match status" value="2"/>
</dbReference>
<protein>
    <recommendedName>
        <fullName evidence="4">Solute-binding protein family 3/N-terminal domain-containing protein</fullName>
    </recommendedName>
</protein>